<evidence type="ECO:0000313" key="1">
    <source>
        <dbReference type="EMBL" id="KIK34764.1"/>
    </source>
</evidence>
<dbReference type="HOGENOM" id="CLU_3015786_0_0_1"/>
<accession>A0A0D0A9C8</accession>
<sequence>MPVVATSYRIKREHNLLVYGHAYGFGPSVAILSPWAEGGDLAAALKREGAALTLVR</sequence>
<gene>
    <name evidence="1" type="ORF">CY34DRAFT_617801</name>
</gene>
<reference evidence="1 2" key="1">
    <citation type="submission" date="2014-04" db="EMBL/GenBank/DDBJ databases">
        <authorList>
            <consortium name="DOE Joint Genome Institute"/>
            <person name="Kuo A."/>
            <person name="Ruytinx J."/>
            <person name="Rineau F."/>
            <person name="Colpaert J."/>
            <person name="Kohler A."/>
            <person name="Nagy L.G."/>
            <person name="Floudas D."/>
            <person name="Copeland A."/>
            <person name="Barry K.W."/>
            <person name="Cichocki N."/>
            <person name="Veneault-Fourrey C."/>
            <person name="LaButti K."/>
            <person name="Lindquist E.A."/>
            <person name="Lipzen A."/>
            <person name="Lundell T."/>
            <person name="Morin E."/>
            <person name="Murat C."/>
            <person name="Sun H."/>
            <person name="Tunlid A."/>
            <person name="Henrissat B."/>
            <person name="Grigoriev I.V."/>
            <person name="Hibbett D.S."/>
            <person name="Martin F."/>
            <person name="Nordberg H.P."/>
            <person name="Cantor M.N."/>
            <person name="Hua S.X."/>
        </authorList>
    </citation>
    <scope>NUCLEOTIDE SEQUENCE [LARGE SCALE GENOMIC DNA]</scope>
    <source>
        <strain evidence="1 2">UH-Slu-Lm8-n1</strain>
    </source>
</reference>
<proteinExistence type="predicted"/>
<dbReference type="AlphaFoldDB" id="A0A0D0A9C8"/>
<keyword evidence="2" id="KW-1185">Reference proteome</keyword>
<reference evidence="2" key="2">
    <citation type="submission" date="2015-01" db="EMBL/GenBank/DDBJ databases">
        <title>Evolutionary Origins and Diversification of the Mycorrhizal Mutualists.</title>
        <authorList>
            <consortium name="DOE Joint Genome Institute"/>
            <consortium name="Mycorrhizal Genomics Consortium"/>
            <person name="Kohler A."/>
            <person name="Kuo A."/>
            <person name="Nagy L.G."/>
            <person name="Floudas D."/>
            <person name="Copeland A."/>
            <person name="Barry K.W."/>
            <person name="Cichocki N."/>
            <person name="Veneault-Fourrey C."/>
            <person name="LaButti K."/>
            <person name="Lindquist E.A."/>
            <person name="Lipzen A."/>
            <person name="Lundell T."/>
            <person name="Morin E."/>
            <person name="Murat C."/>
            <person name="Riley R."/>
            <person name="Ohm R."/>
            <person name="Sun H."/>
            <person name="Tunlid A."/>
            <person name="Henrissat B."/>
            <person name="Grigoriev I.V."/>
            <person name="Hibbett D.S."/>
            <person name="Martin F."/>
        </authorList>
    </citation>
    <scope>NUCLEOTIDE SEQUENCE [LARGE SCALE GENOMIC DNA]</scope>
    <source>
        <strain evidence="2">UH-Slu-Lm8-n1</strain>
    </source>
</reference>
<dbReference type="InParanoid" id="A0A0D0A9C8"/>
<organism evidence="1 2">
    <name type="scientific">Suillus luteus UH-Slu-Lm8-n1</name>
    <dbReference type="NCBI Taxonomy" id="930992"/>
    <lineage>
        <taxon>Eukaryota</taxon>
        <taxon>Fungi</taxon>
        <taxon>Dikarya</taxon>
        <taxon>Basidiomycota</taxon>
        <taxon>Agaricomycotina</taxon>
        <taxon>Agaricomycetes</taxon>
        <taxon>Agaricomycetidae</taxon>
        <taxon>Boletales</taxon>
        <taxon>Suillineae</taxon>
        <taxon>Suillaceae</taxon>
        <taxon>Suillus</taxon>
    </lineage>
</organism>
<dbReference type="EMBL" id="KN835707">
    <property type="protein sequence ID" value="KIK34764.1"/>
    <property type="molecule type" value="Genomic_DNA"/>
</dbReference>
<dbReference type="OrthoDB" id="2671339at2759"/>
<evidence type="ECO:0000313" key="2">
    <source>
        <dbReference type="Proteomes" id="UP000054485"/>
    </source>
</evidence>
<name>A0A0D0A9C8_9AGAM</name>
<protein>
    <submittedName>
        <fullName evidence="1">Uncharacterized protein</fullName>
    </submittedName>
</protein>
<dbReference type="Proteomes" id="UP000054485">
    <property type="component" value="Unassembled WGS sequence"/>
</dbReference>